<name>A0A1W6BAN0_9GAMM</name>
<dbReference type="InterPro" id="IPR024753">
    <property type="entry name" value="AriR"/>
</dbReference>
<reference evidence="1 2" key="1">
    <citation type="submission" date="2017-02" db="EMBL/GenBank/DDBJ databases">
        <title>Complete genome sequence of the drought resistance-promoting endophyte Pantoea alhagi LTYR-11Z.</title>
        <authorList>
            <person name="Zhang L."/>
        </authorList>
    </citation>
    <scope>NUCLEOTIDE SEQUENCE [LARGE SCALE GENOMIC DNA]</scope>
    <source>
        <strain evidence="1 2">LTYR-11Z</strain>
    </source>
</reference>
<dbReference type="GO" id="GO:0071468">
    <property type="term" value="P:cellular response to acidic pH"/>
    <property type="evidence" value="ECO:0007669"/>
    <property type="project" value="InterPro"/>
</dbReference>
<organism evidence="1 2">
    <name type="scientific">Pantoea alhagi</name>
    <dbReference type="NCBI Taxonomy" id="1891675"/>
    <lineage>
        <taxon>Bacteria</taxon>
        <taxon>Pseudomonadati</taxon>
        <taxon>Pseudomonadota</taxon>
        <taxon>Gammaproteobacteria</taxon>
        <taxon>Enterobacterales</taxon>
        <taxon>Erwiniaceae</taxon>
        <taxon>Pantoea</taxon>
    </lineage>
</organism>
<sequence>MQTTTSQTDKDITDYFNLQEQGAVNEGEVLGAVVAEILQAGQPVTNKAIISRLIQRLELESDVVMLDVYRHVLELVVNKTEDDIIGY</sequence>
<gene>
    <name evidence="1" type="ORF">B1H58_20040</name>
</gene>
<protein>
    <recommendedName>
        <fullName evidence="3">Biofilm development protein AriR</fullName>
    </recommendedName>
</protein>
<evidence type="ECO:0000313" key="1">
    <source>
        <dbReference type="EMBL" id="ARJ44111.1"/>
    </source>
</evidence>
<dbReference type="RefSeq" id="WP_085072154.1">
    <property type="nucleotide sequence ID" value="NZ_CP019706.1"/>
</dbReference>
<evidence type="ECO:0000313" key="2">
    <source>
        <dbReference type="Proteomes" id="UP000192900"/>
    </source>
</evidence>
<dbReference type="KEGG" id="palh:B1H58_20040"/>
<dbReference type="EMBL" id="CP019706">
    <property type="protein sequence ID" value="ARJ44111.1"/>
    <property type="molecule type" value="Genomic_DNA"/>
</dbReference>
<dbReference type="OrthoDB" id="6505211at2"/>
<accession>A0A1W6BAN0</accession>
<dbReference type="STRING" id="1891675.B1H58_20040"/>
<dbReference type="AlphaFoldDB" id="A0A1W6BAN0"/>
<dbReference type="Gene3D" id="1.20.5.5260">
    <property type="match status" value="1"/>
</dbReference>
<keyword evidence="2" id="KW-1185">Reference proteome</keyword>
<dbReference type="Pfam" id="PF10798">
    <property type="entry name" value="YmgB"/>
    <property type="match status" value="1"/>
</dbReference>
<dbReference type="Proteomes" id="UP000192900">
    <property type="component" value="Chromosome"/>
</dbReference>
<proteinExistence type="predicted"/>
<evidence type="ECO:0008006" key="3">
    <source>
        <dbReference type="Google" id="ProtNLM"/>
    </source>
</evidence>